<dbReference type="Pfam" id="PF02578">
    <property type="entry name" value="Cu-oxidase_4"/>
    <property type="match status" value="1"/>
</dbReference>
<dbReference type="Gene3D" id="3.60.140.10">
    <property type="entry name" value="CNF1/YfiH-like putative cysteine hydrolases"/>
    <property type="match status" value="1"/>
</dbReference>
<keyword evidence="3" id="KW-0808">Transferase</keyword>
<keyword evidence="5" id="KW-0378">Hydrolase</keyword>
<evidence type="ECO:0000256" key="6">
    <source>
        <dbReference type="ARBA" id="ARBA00022833"/>
    </source>
</evidence>
<comment type="catalytic activity">
    <reaction evidence="1">
        <text>inosine + phosphate = alpha-D-ribose 1-phosphate + hypoxanthine</text>
        <dbReference type="Rhea" id="RHEA:27646"/>
        <dbReference type="ChEBI" id="CHEBI:17368"/>
        <dbReference type="ChEBI" id="CHEBI:17596"/>
        <dbReference type="ChEBI" id="CHEBI:43474"/>
        <dbReference type="ChEBI" id="CHEBI:57720"/>
        <dbReference type="EC" id="2.4.2.1"/>
    </reaction>
    <physiologicalReaction direction="left-to-right" evidence="1">
        <dbReference type="Rhea" id="RHEA:27647"/>
    </physiologicalReaction>
</comment>
<evidence type="ECO:0000256" key="4">
    <source>
        <dbReference type="ARBA" id="ARBA00022723"/>
    </source>
</evidence>
<dbReference type="EMBL" id="MGGL01000019">
    <property type="protein sequence ID" value="OGM25795.1"/>
    <property type="molecule type" value="Genomic_DNA"/>
</dbReference>
<evidence type="ECO:0000256" key="2">
    <source>
        <dbReference type="ARBA" id="ARBA00007353"/>
    </source>
</evidence>
<keyword evidence="4" id="KW-0479">Metal-binding</keyword>
<proteinExistence type="inferred from homology"/>
<comment type="catalytic activity">
    <reaction evidence="7">
        <text>adenosine + H2O + H(+) = inosine + NH4(+)</text>
        <dbReference type="Rhea" id="RHEA:24408"/>
        <dbReference type="ChEBI" id="CHEBI:15377"/>
        <dbReference type="ChEBI" id="CHEBI:15378"/>
        <dbReference type="ChEBI" id="CHEBI:16335"/>
        <dbReference type="ChEBI" id="CHEBI:17596"/>
        <dbReference type="ChEBI" id="CHEBI:28938"/>
        <dbReference type="EC" id="3.5.4.4"/>
    </reaction>
    <physiologicalReaction direction="left-to-right" evidence="7">
        <dbReference type="Rhea" id="RHEA:24409"/>
    </physiologicalReaction>
</comment>
<dbReference type="InterPro" id="IPR011324">
    <property type="entry name" value="Cytotoxic_necrot_fac-like_cat"/>
</dbReference>
<dbReference type="Proteomes" id="UP000179221">
    <property type="component" value="Unassembled WGS sequence"/>
</dbReference>
<evidence type="ECO:0008006" key="12">
    <source>
        <dbReference type="Google" id="ProtNLM"/>
    </source>
</evidence>
<dbReference type="CDD" id="cd16833">
    <property type="entry name" value="YfiH"/>
    <property type="match status" value="1"/>
</dbReference>
<comment type="similarity">
    <text evidence="2">Belongs to the purine nucleoside phosphorylase YfiH/LACC1 family.</text>
</comment>
<dbReference type="SUPFAM" id="SSF64438">
    <property type="entry name" value="CNF1/YfiH-like putative cysteine hydrolases"/>
    <property type="match status" value="1"/>
</dbReference>
<protein>
    <recommendedName>
        <fullName evidence="12">Purine nucleoside phosphorylase</fullName>
    </recommendedName>
</protein>
<dbReference type="PANTHER" id="PTHR30616:SF2">
    <property type="entry name" value="PURINE NUCLEOSIDE PHOSPHORYLASE LACC1"/>
    <property type="match status" value="1"/>
</dbReference>
<dbReference type="GO" id="GO:0016787">
    <property type="term" value="F:hydrolase activity"/>
    <property type="evidence" value="ECO:0007669"/>
    <property type="project" value="UniProtKB-KW"/>
</dbReference>
<evidence type="ECO:0000256" key="5">
    <source>
        <dbReference type="ARBA" id="ARBA00022801"/>
    </source>
</evidence>
<dbReference type="GO" id="GO:0017061">
    <property type="term" value="F:S-methyl-5-thioadenosine phosphorylase activity"/>
    <property type="evidence" value="ECO:0007669"/>
    <property type="project" value="UniProtKB-EC"/>
</dbReference>
<evidence type="ECO:0000313" key="10">
    <source>
        <dbReference type="EMBL" id="OGM25795.1"/>
    </source>
</evidence>
<dbReference type="InterPro" id="IPR003730">
    <property type="entry name" value="Cu_polyphenol_OxRdtase"/>
</dbReference>
<evidence type="ECO:0000313" key="11">
    <source>
        <dbReference type="Proteomes" id="UP000179221"/>
    </source>
</evidence>
<dbReference type="InterPro" id="IPR038371">
    <property type="entry name" value="Cu_polyphenol_OxRdtase_sf"/>
</dbReference>
<evidence type="ECO:0000256" key="1">
    <source>
        <dbReference type="ARBA" id="ARBA00000553"/>
    </source>
</evidence>
<evidence type="ECO:0000256" key="7">
    <source>
        <dbReference type="ARBA" id="ARBA00047989"/>
    </source>
</evidence>
<sequence length="252" mass="28327">MYQIPELLKYPKLIHCFSTKEDGNMANDILGNILNTSEVISNRERFLSKNKIDMEDVVCLWVQHGHDVVVADDRTAGDSMRDYNHAVKADGIITNEEGLSLFLLVADCLPVIIFDPLKEVVGLVHVGWKGADINIAGKAVEKMISEYRIDPKDMIVGFGPAAREDSFIKEKPSQDTDPKWKPFLEKIDGGKYKVDFVGLCKRQLQDVGILESNIFDCGIDTVKDKRFFSHVREGKLPVDKQGRFACIVGLKK</sequence>
<accession>A0A1F7YH01</accession>
<dbReference type="PANTHER" id="PTHR30616">
    <property type="entry name" value="UNCHARACTERIZED PROTEIN YFIH"/>
    <property type="match status" value="1"/>
</dbReference>
<dbReference type="GO" id="GO:0005507">
    <property type="term" value="F:copper ion binding"/>
    <property type="evidence" value="ECO:0007669"/>
    <property type="project" value="TreeGrafter"/>
</dbReference>
<evidence type="ECO:0000256" key="8">
    <source>
        <dbReference type="ARBA" id="ARBA00048968"/>
    </source>
</evidence>
<organism evidence="10 11">
    <name type="scientific">Candidatus Woesebacteria bacterium RIFCSPHIGHO2_01_FULL_40_22</name>
    <dbReference type="NCBI Taxonomy" id="1802499"/>
    <lineage>
        <taxon>Bacteria</taxon>
        <taxon>Candidatus Woeseibacteriota</taxon>
    </lineage>
</organism>
<comment type="caution">
    <text evidence="10">The sequence shown here is derived from an EMBL/GenBank/DDBJ whole genome shotgun (WGS) entry which is preliminary data.</text>
</comment>
<keyword evidence="6" id="KW-0862">Zinc</keyword>
<reference evidence="10 11" key="1">
    <citation type="journal article" date="2016" name="Nat. Commun.">
        <title>Thousands of microbial genomes shed light on interconnected biogeochemical processes in an aquifer system.</title>
        <authorList>
            <person name="Anantharaman K."/>
            <person name="Brown C.T."/>
            <person name="Hug L.A."/>
            <person name="Sharon I."/>
            <person name="Castelle C.J."/>
            <person name="Probst A.J."/>
            <person name="Thomas B.C."/>
            <person name="Singh A."/>
            <person name="Wilkins M.J."/>
            <person name="Karaoz U."/>
            <person name="Brodie E.L."/>
            <person name="Williams K.H."/>
            <person name="Hubbard S.S."/>
            <person name="Banfield J.F."/>
        </authorList>
    </citation>
    <scope>NUCLEOTIDE SEQUENCE [LARGE SCALE GENOMIC DNA]</scope>
</reference>
<name>A0A1F7YH01_9BACT</name>
<gene>
    <name evidence="10" type="ORF">A2628_00540</name>
</gene>
<dbReference type="AlphaFoldDB" id="A0A1F7YH01"/>
<evidence type="ECO:0000256" key="9">
    <source>
        <dbReference type="ARBA" id="ARBA00049893"/>
    </source>
</evidence>
<evidence type="ECO:0000256" key="3">
    <source>
        <dbReference type="ARBA" id="ARBA00022679"/>
    </source>
</evidence>
<comment type="catalytic activity">
    <reaction evidence="9">
        <text>S-methyl-5'-thioadenosine + phosphate = 5-(methylsulfanyl)-alpha-D-ribose 1-phosphate + adenine</text>
        <dbReference type="Rhea" id="RHEA:11852"/>
        <dbReference type="ChEBI" id="CHEBI:16708"/>
        <dbReference type="ChEBI" id="CHEBI:17509"/>
        <dbReference type="ChEBI" id="CHEBI:43474"/>
        <dbReference type="ChEBI" id="CHEBI:58533"/>
        <dbReference type="EC" id="2.4.2.28"/>
    </reaction>
    <physiologicalReaction direction="left-to-right" evidence="9">
        <dbReference type="Rhea" id="RHEA:11853"/>
    </physiologicalReaction>
</comment>
<comment type="catalytic activity">
    <reaction evidence="8">
        <text>adenosine + phosphate = alpha-D-ribose 1-phosphate + adenine</text>
        <dbReference type="Rhea" id="RHEA:27642"/>
        <dbReference type="ChEBI" id="CHEBI:16335"/>
        <dbReference type="ChEBI" id="CHEBI:16708"/>
        <dbReference type="ChEBI" id="CHEBI:43474"/>
        <dbReference type="ChEBI" id="CHEBI:57720"/>
        <dbReference type="EC" id="2.4.2.1"/>
    </reaction>
    <physiologicalReaction direction="left-to-right" evidence="8">
        <dbReference type="Rhea" id="RHEA:27643"/>
    </physiologicalReaction>
</comment>